<protein>
    <recommendedName>
        <fullName evidence="4">Right handed beta helix domain-containing protein</fullName>
    </recommendedName>
</protein>
<feature type="signal peptide" evidence="1">
    <location>
        <begin position="1"/>
        <end position="24"/>
    </location>
</feature>
<evidence type="ECO:0000313" key="3">
    <source>
        <dbReference type="Proteomes" id="UP001169760"/>
    </source>
</evidence>
<feature type="chain" id="PRO_5043790446" description="Right handed beta helix domain-containing protein" evidence="1">
    <location>
        <begin position="25"/>
        <end position="485"/>
    </location>
</feature>
<dbReference type="RefSeq" id="WP_216064914.1">
    <property type="nucleotide sequence ID" value="NZ_JAHKPP010000036.1"/>
</dbReference>
<reference evidence="2" key="1">
    <citation type="submission" date="2023-07" db="EMBL/GenBank/DDBJ databases">
        <title>Genome content predicts the carbon catabolic preferences of heterotrophic bacteria.</title>
        <authorList>
            <person name="Gralka M."/>
        </authorList>
    </citation>
    <scope>NUCLEOTIDE SEQUENCE</scope>
    <source>
        <strain evidence="2">I3M17_2</strain>
    </source>
</reference>
<dbReference type="EMBL" id="JAUOPB010000017">
    <property type="protein sequence ID" value="MDO6424749.1"/>
    <property type="molecule type" value="Genomic_DNA"/>
</dbReference>
<dbReference type="Proteomes" id="UP001169760">
    <property type="component" value="Unassembled WGS sequence"/>
</dbReference>
<evidence type="ECO:0000313" key="2">
    <source>
        <dbReference type="EMBL" id="MDO6424749.1"/>
    </source>
</evidence>
<evidence type="ECO:0008006" key="4">
    <source>
        <dbReference type="Google" id="ProtNLM"/>
    </source>
</evidence>
<keyword evidence="1" id="KW-0732">Signal</keyword>
<dbReference type="AlphaFoldDB" id="A0AAW7XBC7"/>
<name>A0AAW7XBC7_9GAMM</name>
<accession>A0AAW7XBC7</accession>
<proteinExistence type="predicted"/>
<evidence type="ECO:0000256" key="1">
    <source>
        <dbReference type="SAM" id="SignalP"/>
    </source>
</evidence>
<sequence>MIVKNIKKSVIALIIGMGANTALALENAPISELGGPGFSGNESCYHPNYPEMSIWAEAGVKGGVPEITEIKTVLNPGDNIQNAINSAGKGVILLRNGVYTLHDTLNMRDGVVVRGVSKSGVKISVKKQRGTSLLFSNNVSKAGLENVRIVYEALSNPPEEHRNYRGGYVDGRYCSECFQNDKPNYDATLIRIDGDNNWIDNVEIINSGSDPVDIYGNNNTIRNSLVDSVYNKGGGGEGYFDLRGTNNLITGSTVRLIRHFSIQQRAKYNVVVKNRIEVDVNFHNKDDGYNLVENNTIIRPSWHSWGVFATGGARYGHTAPGPRNIMVNNSGYDYRENRAEFSDKDVVYTYKGYGVPDATNWPMPSCGEFYAVTKQSVPTPPPITGEPDIFDQCDTTSQCKSIFGNKATDCKNSGTNSSVCMCGTSACDSDVPPPPAPPITGEPGTFDQCDTTSQCKTIFGNKATDCKNSRSNNSICMCGTSACSN</sequence>
<organism evidence="2 3">
    <name type="scientific">Saccharophagus degradans</name>
    <dbReference type="NCBI Taxonomy" id="86304"/>
    <lineage>
        <taxon>Bacteria</taxon>
        <taxon>Pseudomonadati</taxon>
        <taxon>Pseudomonadota</taxon>
        <taxon>Gammaproteobacteria</taxon>
        <taxon>Cellvibrionales</taxon>
        <taxon>Cellvibrionaceae</taxon>
        <taxon>Saccharophagus</taxon>
    </lineage>
</organism>
<comment type="caution">
    <text evidence="2">The sequence shown here is derived from an EMBL/GenBank/DDBJ whole genome shotgun (WGS) entry which is preliminary data.</text>
</comment>
<gene>
    <name evidence="2" type="ORF">Q4521_19825</name>
</gene>